<protein>
    <submittedName>
        <fullName evidence="6">Aldehyde-activating protein</fullName>
    </submittedName>
</protein>
<dbReference type="InterPro" id="IPR011057">
    <property type="entry name" value="Mss4-like_sf"/>
</dbReference>
<accession>A0A0A0F2D6</accession>
<proteinExistence type="inferred from homology"/>
<evidence type="ECO:0000256" key="3">
    <source>
        <dbReference type="ARBA" id="ARBA00022833"/>
    </source>
</evidence>
<keyword evidence="3" id="KW-0862">Zinc</keyword>
<dbReference type="GO" id="GO:0046872">
    <property type="term" value="F:metal ion binding"/>
    <property type="evidence" value="ECO:0007669"/>
    <property type="project" value="UniProtKB-KW"/>
</dbReference>
<comment type="similarity">
    <text evidence="1">Belongs to the Gfa family.</text>
</comment>
<evidence type="ECO:0000313" key="7">
    <source>
        <dbReference type="Proteomes" id="UP000029989"/>
    </source>
</evidence>
<dbReference type="STRING" id="913325.N799_02105"/>
<reference evidence="6 7" key="1">
    <citation type="journal article" date="2015" name="Stand. Genomic Sci.">
        <title>Genomic information of the arsenic-resistant bacterium Lysobacter arseniciresistens type strain ZS79(T) and comparison of Lysobacter draft genomes.</title>
        <authorList>
            <person name="Liu L."/>
            <person name="Zhang S."/>
            <person name="Luo M."/>
            <person name="Wang G."/>
        </authorList>
    </citation>
    <scope>NUCLEOTIDE SEQUENCE [LARGE SCALE GENOMIC DNA]</scope>
    <source>
        <strain evidence="6 7">ZS79</strain>
    </source>
</reference>
<dbReference type="PANTHER" id="PTHR33337">
    <property type="entry name" value="GFA DOMAIN-CONTAINING PROTEIN"/>
    <property type="match status" value="1"/>
</dbReference>
<evidence type="ECO:0000256" key="1">
    <source>
        <dbReference type="ARBA" id="ARBA00005495"/>
    </source>
</evidence>
<keyword evidence="4" id="KW-0456">Lyase</keyword>
<dbReference type="PROSITE" id="PS51891">
    <property type="entry name" value="CENP_V_GFA"/>
    <property type="match status" value="1"/>
</dbReference>
<keyword evidence="2" id="KW-0479">Metal-binding</keyword>
<gene>
    <name evidence="6" type="ORF">N799_02105</name>
</gene>
<evidence type="ECO:0000256" key="4">
    <source>
        <dbReference type="ARBA" id="ARBA00023239"/>
    </source>
</evidence>
<dbReference type="AlphaFoldDB" id="A0A0A0F2D6"/>
<dbReference type="RefSeq" id="WP_036209639.1">
    <property type="nucleotide sequence ID" value="NZ_AVPT01000009.1"/>
</dbReference>
<comment type="caution">
    <text evidence="6">The sequence shown here is derived from an EMBL/GenBank/DDBJ whole genome shotgun (WGS) entry which is preliminary data.</text>
</comment>
<sequence length="131" mass="14018">MTTRHASCSCGQLTATTTGEPVRISVCHCHACQRRTGSVFGVQARFPQDAVTVAGDSTVFARTGDAGTAARFHFCPVCGATVYYLMDAIPGMVAIPAGAFADAGFPPPRVSVYDARRHPWVRLPDAIERFE</sequence>
<keyword evidence="7" id="KW-1185">Reference proteome</keyword>
<feature type="domain" description="CENP-V/GFA" evidence="5">
    <location>
        <begin position="4"/>
        <end position="114"/>
    </location>
</feature>
<dbReference type="GO" id="GO:0016846">
    <property type="term" value="F:carbon-sulfur lyase activity"/>
    <property type="evidence" value="ECO:0007669"/>
    <property type="project" value="InterPro"/>
</dbReference>
<dbReference type="EMBL" id="AVPT01000009">
    <property type="protein sequence ID" value="KGM56710.1"/>
    <property type="molecule type" value="Genomic_DNA"/>
</dbReference>
<evidence type="ECO:0000259" key="5">
    <source>
        <dbReference type="PROSITE" id="PS51891"/>
    </source>
</evidence>
<dbReference type="OrthoDB" id="7765631at2"/>
<dbReference type="Gene3D" id="3.90.1590.10">
    <property type="entry name" value="glutathione-dependent formaldehyde- activating enzyme (gfa)"/>
    <property type="match status" value="1"/>
</dbReference>
<name>A0A0A0F2D6_9GAMM</name>
<dbReference type="Proteomes" id="UP000029989">
    <property type="component" value="Unassembled WGS sequence"/>
</dbReference>
<evidence type="ECO:0000313" key="6">
    <source>
        <dbReference type="EMBL" id="KGM56710.1"/>
    </source>
</evidence>
<organism evidence="6 7">
    <name type="scientific">Lysobacter arseniciresistens ZS79</name>
    <dbReference type="NCBI Taxonomy" id="913325"/>
    <lineage>
        <taxon>Bacteria</taxon>
        <taxon>Pseudomonadati</taxon>
        <taxon>Pseudomonadota</taxon>
        <taxon>Gammaproteobacteria</taxon>
        <taxon>Lysobacterales</taxon>
        <taxon>Lysobacteraceae</taxon>
        <taxon>Novilysobacter</taxon>
    </lineage>
</organism>
<dbReference type="SUPFAM" id="SSF51316">
    <property type="entry name" value="Mss4-like"/>
    <property type="match status" value="1"/>
</dbReference>
<dbReference type="PANTHER" id="PTHR33337:SF40">
    <property type="entry name" value="CENP-V_GFA DOMAIN-CONTAINING PROTEIN-RELATED"/>
    <property type="match status" value="1"/>
</dbReference>
<dbReference type="Pfam" id="PF04828">
    <property type="entry name" value="GFA"/>
    <property type="match status" value="1"/>
</dbReference>
<dbReference type="InterPro" id="IPR006913">
    <property type="entry name" value="CENP-V/GFA"/>
</dbReference>
<evidence type="ECO:0000256" key="2">
    <source>
        <dbReference type="ARBA" id="ARBA00022723"/>
    </source>
</evidence>
<dbReference type="eggNOG" id="COG3791">
    <property type="taxonomic scope" value="Bacteria"/>
</dbReference>